<dbReference type="InterPro" id="IPR039622">
    <property type="entry name" value="MBD10/11"/>
</dbReference>
<dbReference type="GO" id="GO:0005634">
    <property type="term" value="C:nucleus"/>
    <property type="evidence" value="ECO:0007669"/>
    <property type="project" value="UniProtKB-SubCell"/>
</dbReference>
<keyword evidence="2" id="KW-0805">Transcription regulation</keyword>
<comment type="caution">
    <text evidence="8">The sequence shown here is derived from an EMBL/GenBank/DDBJ whole genome shotgun (WGS) entry which is preliminary data.</text>
</comment>
<evidence type="ECO:0000256" key="4">
    <source>
        <dbReference type="ARBA" id="ARBA00023163"/>
    </source>
</evidence>
<protein>
    <recommendedName>
        <fullName evidence="7">MBD domain-containing protein</fullName>
    </recommendedName>
</protein>
<name>A0A9Q1MT86_9SOLA</name>
<organism evidence="8 9">
    <name type="scientific">Anisodus acutangulus</name>
    <dbReference type="NCBI Taxonomy" id="402998"/>
    <lineage>
        <taxon>Eukaryota</taxon>
        <taxon>Viridiplantae</taxon>
        <taxon>Streptophyta</taxon>
        <taxon>Embryophyta</taxon>
        <taxon>Tracheophyta</taxon>
        <taxon>Spermatophyta</taxon>
        <taxon>Magnoliopsida</taxon>
        <taxon>eudicotyledons</taxon>
        <taxon>Gunneridae</taxon>
        <taxon>Pentapetalae</taxon>
        <taxon>asterids</taxon>
        <taxon>lamiids</taxon>
        <taxon>Solanales</taxon>
        <taxon>Solanaceae</taxon>
        <taxon>Solanoideae</taxon>
        <taxon>Hyoscyameae</taxon>
        <taxon>Anisodus</taxon>
    </lineage>
</organism>
<keyword evidence="9" id="KW-1185">Reference proteome</keyword>
<feature type="region of interest" description="Disordered" evidence="6">
    <location>
        <begin position="52"/>
        <end position="82"/>
    </location>
</feature>
<proteinExistence type="predicted"/>
<dbReference type="PANTHER" id="PTHR33729:SF6">
    <property type="entry name" value="METHYL-CPG-BINDING DOMAIN-CONTAINING PROTEIN 11"/>
    <property type="match status" value="1"/>
</dbReference>
<evidence type="ECO:0000256" key="2">
    <source>
        <dbReference type="ARBA" id="ARBA00023015"/>
    </source>
</evidence>
<evidence type="ECO:0000256" key="6">
    <source>
        <dbReference type="SAM" id="MobiDB-lite"/>
    </source>
</evidence>
<evidence type="ECO:0000313" key="8">
    <source>
        <dbReference type="EMBL" id="KAJ8568072.1"/>
    </source>
</evidence>
<reference evidence="9" key="1">
    <citation type="journal article" date="2023" name="Proc. Natl. Acad. Sci. U.S.A.">
        <title>Genomic and structural basis for evolution of tropane alkaloid biosynthesis.</title>
        <authorList>
            <person name="Wanga Y.-J."/>
            <person name="Taina T."/>
            <person name="Yua J.-Y."/>
            <person name="Lia J."/>
            <person name="Xua B."/>
            <person name="Chenc J."/>
            <person name="D'Auriad J.C."/>
            <person name="Huanga J.-P."/>
            <person name="Huanga S.-X."/>
        </authorList>
    </citation>
    <scope>NUCLEOTIDE SEQUENCE [LARGE SCALE GENOMIC DNA]</scope>
    <source>
        <strain evidence="9">cv. KIB-2019</strain>
    </source>
</reference>
<dbReference type="Gene3D" id="3.30.890.10">
    <property type="entry name" value="Methyl-cpg-binding Protein 2, Chain A"/>
    <property type="match status" value="1"/>
</dbReference>
<dbReference type="SUPFAM" id="SSF54171">
    <property type="entry name" value="DNA-binding domain"/>
    <property type="match status" value="1"/>
</dbReference>
<evidence type="ECO:0000256" key="3">
    <source>
        <dbReference type="ARBA" id="ARBA00023125"/>
    </source>
</evidence>
<dbReference type="Proteomes" id="UP001152561">
    <property type="component" value="Unassembled WGS sequence"/>
</dbReference>
<dbReference type="PANTHER" id="PTHR33729">
    <property type="entry name" value="METHYL-CPG BINDING DOMAIN CONTAINING PROTEIN, EXPRESSED"/>
    <property type="match status" value="1"/>
</dbReference>
<dbReference type="Pfam" id="PF01429">
    <property type="entry name" value="MBD"/>
    <property type="match status" value="1"/>
</dbReference>
<accession>A0A9Q1MT86</accession>
<keyword evidence="5" id="KW-0539">Nucleus</keyword>
<sequence length="103" mass="11746">MNEVVSIELPAPTGWTKRFLHKKGGTPKKNEIVFTTPTGEEITTKRQLQQYLKSHPGGPKSQSLTGELAKLHEDPQGSVERQRQQKMRLQLNEAENLQLLRKM</sequence>
<dbReference type="EMBL" id="JAJAGQ010000003">
    <property type="protein sequence ID" value="KAJ8568072.1"/>
    <property type="molecule type" value="Genomic_DNA"/>
</dbReference>
<gene>
    <name evidence="8" type="ORF">K7X08_020794</name>
</gene>
<comment type="subcellular location">
    <subcellularLocation>
        <location evidence="1">Nucleus</location>
    </subcellularLocation>
</comment>
<dbReference type="InterPro" id="IPR016177">
    <property type="entry name" value="DNA-bd_dom_sf"/>
</dbReference>
<keyword evidence="3" id="KW-0238">DNA-binding</keyword>
<evidence type="ECO:0000256" key="1">
    <source>
        <dbReference type="ARBA" id="ARBA00004123"/>
    </source>
</evidence>
<evidence type="ECO:0000313" key="9">
    <source>
        <dbReference type="Proteomes" id="UP001152561"/>
    </source>
</evidence>
<feature type="compositionally biased region" description="Basic and acidic residues" evidence="6">
    <location>
        <begin position="69"/>
        <end position="82"/>
    </location>
</feature>
<dbReference type="InterPro" id="IPR001739">
    <property type="entry name" value="Methyl_CpG_DNA-bd"/>
</dbReference>
<evidence type="ECO:0000256" key="5">
    <source>
        <dbReference type="ARBA" id="ARBA00023242"/>
    </source>
</evidence>
<keyword evidence="4" id="KW-0804">Transcription</keyword>
<dbReference type="PROSITE" id="PS50982">
    <property type="entry name" value="MBD"/>
    <property type="match status" value="1"/>
</dbReference>
<feature type="domain" description="MBD" evidence="7">
    <location>
        <begin position="1"/>
        <end position="73"/>
    </location>
</feature>
<dbReference type="OrthoDB" id="1435582at2759"/>
<dbReference type="GO" id="GO:0003677">
    <property type="term" value="F:DNA binding"/>
    <property type="evidence" value="ECO:0007669"/>
    <property type="project" value="UniProtKB-KW"/>
</dbReference>
<evidence type="ECO:0000259" key="7">
    <source>
        <dbReference type="PROSITE" id="PS50982"/>
    </source>
</evidence>
<dbReference type="AlphaFoldDB" id="A0A9Q1MT86"/>